<proteinExistence type="predicted"/>
<feature type="compositionally biased region" description="Polar residues" evidence="1">
    <location>
        <begin position="22"/>
        <end position="49"/>
    </location>
</feature>
<dbReference type="AlphaFoldDB" id="A0AAE0P4E6"/>
<feature type="compositionally biased region" description="Basic and acidic residues" evidence="1">
    <location>
        <begin position="534"/>
        <end position="546"/>
    </location>
</feature>
<dbReference type="EMBL" id="JAULSW010000001">
    <property type="protein sequence ID" value="KAK3393131.1"/>
    <property type="molecule type" value="Genomic_DNA"/>
</dbReference>
<feature type="region of interest" description="Disordered" evidence="1">
    <location>
        <begin position="516"/>
        <end position="560"/>
    </location>
</feature>
<keyword evidence="3" id="KW-1185">Reference proteome</keyword>
<evidence type="ECO:0000313" key="2">
    <source>
        <dbReference type="EMBL" id="KAK3393131.1"/>
    </source>
</evidence>
<reference evidence="2" key="1">
    <citation type="journal article" date="2023" name="Mol. Phylogenet. Evol.">
        <title>Genome-scale phylogeny and comparative genomics of the fungal order Sordariales.</title>
        <authorList>
            <person name="Hensen N."/>
            <person name="Bonometti L."/>
            <person name="Westerberg I."/>
            <person name="Brannstrom I.O."/>
            <person name="Guillou S."/>
            <person name="Cros-Aarteil S."/>
            <person name="Calhoun S."/>
            <person name="Haridas S."/>
            <person name="Kuo A."/>
            <person name="Mondo S."/>
            <person name="Pangilinan J."/>
            <person name="Riley R."/>
            <person name="LaButti K."/>
            <person name="Andreopoulos B."/>
            <person name="Lipzen A."/>
            <person name="Chen C."/>
            <person name="Yan M."/>
            <person name="Daum C."/>
            <person name="Ng V."/>
            <person name="Clum A."/>
            <person name="Steindorff A."/>
            <person name="Ohm R.A."/>
            <person name="Martin F."/>
            <person name="Silar P."/>
            <person name="Natvig D.O."/>
            <person name="Lalanne C."/>
            <person name="Gautier V."/>
            <person name="Ament-Velasquez S.L."/>
            <person name="Kruys A."/>
            <person name="Hutchinson M.I."/>
            <person name="Powell A.J."/>
            <person name="Barry K."/>
            <person name="Miller A.N."/>
            <person name="Grigoriev I.V."/>
            <person name="Debuchy R."/>
            <person name="Gladieux P."/>
            <person name="Hiltunen Thoren M."/>
            <person name="Johannesson H."/>
        </authorList>
    </citation>
    <scope>NUCLEOTIDE SEQUENCE</scope>
    <source>
        <strain evidence="2">CBS 232.78</strain>
    </source>
</reference>
<reference evidence="2" key="2">
    <citation type="submission" date="2023-06" db="EMBL/GenBank/DDBJ databases">
        <authorList>
            <consortium name="Lawrence Berkeley National Laboratory"/>
            <person name="Haridas S."/>
            <person name="Hensen N."/>
            <person name="Bonometti L."/>
            <person name="Westerberg I."/>
            <person name="Brannstrom I.O."/>
            <person name="Guillou S."/>
            <person name="Cros-Aarteil S."/>
            <person name="Calhoun S."/>
            <person name="Kuo A."/>
            <person name="Mondo S."/>
            <person name="Pangilinan J."/>
            <person name="Riley R."/>
            <person name="LaButti K."/>
            <person name="Andreopoulos B."/>
            <person name="Lipzen A."/>
            <person name="Chen C."/>
            <person name="Yanf M."/>
            <person name="Daum C."/>
            <person name="Ng V."/>
            <person name="Clum A."/>
            <person name="Steindorff A."/>
            <person name="Ohm R."/>
            <person name="Martin F."/>
            <person name="Silar P."/>
            <person name="Natvig D."/>
            <person name="Lalanne C."/>
            <person name="Gautier V."/>
            <person name="Ament-velasquez S.L."/>
            <person name="Kruys A."/>
            <person name="Hutchinson M.I."/>
            <person name="Powell A.J."/>
            <person name="Barry K."/>
            <person name="Miller A.N."/>
            <person name="Grigoriev I.V."/>
            <person name="Debuchy R."/>
            <person name="Gladieux P."/>
            <person name="Thoren M.H."/>
            <person name="Johannesson H."/>
        </authorList>
    </citation>
    <scope>NUCLEOTIDE SEQUENCE</scope>
    <source>
        <strain evidence="2">CBS 232.78</strain>
    </source>
</reference>
<comment type="caution">
    <text evidence="2">The sequence shown here is derived from an EMBL/GenBank/DDBJ whole genome shotgun (WGS) entry which is preliminary data.</text>
</comment>
<gene>
    <name evidence="2" type="ORF">B0H63DRAFT_530775</name>
</gene>
<feature type="region of interest" description="Disordered" evidence="1">
    <location>
        <begin position="94"/>
        <end position="113"/>
    </location>
</feature>
<accession>A0AAE0P4E6</accession>
<evidence type="ECO:0000256" key="1">
    <source>
        <dbReference type="SAM" id="MobiDB-lite"/>
    </source>
</evidence>
<feature type="region of interest" description="Disordered" evidence="1">
    <location>
        <begin position="234"/>
        <end position="262"/>
    </location>
</feature>
<feature type="region of interest" description="Disordered" evidence="1">
    <location>
        <begin position="17"/>
        <end position="81"/>
    </location>
</feature>
<sequence>MFREFNFGTRALSSLDRVAEDSSATQPDVSSETSKLPTYTTVGSIYNPHTATPLQPPTRRPRTRRYPPTVPSPGGEPVFGFPNALLSALPLKDRTPSSPPSAATAVPQYSPLQQNYDRAVSPVTDEEPSLGTGIGMSIPSIRSGNLPPSSSAAGLGISWGGKFNGDCESVASEDTLASSHINVKGLNSLASYPNPAQKAAQNTLAKARNTNLTLNQPDIPPSLSYAASDFNRERGNSTFGTTLGSAGVPQPLTAGPPGQRQLRRPSLEFAGKNTGQEQETRFDPFYSTEAGFQSRLASNTVYNTNSNHLFTAEHRARGATRTVLQPHAEYPRGHSTYNPSAALASGTMPSLFEDMDQHKAGPRDTQPLEKVRGYYPHGYPPNHNGRYTPVDEEWQRNYSRPEEKLAPQLSGEERRQKVNQNFNASRERLIKSTVGAEKDHDQRYSNNKVGVIGGGRGQVRTQHPEQMGVDGKTKLPSLTVAQANTMNDSVHAKPLLTMAFESLRIYKEVGPPGNTVKHGGFANTDPDWIDDSEEGNKSFFEKQKTEQKKKKVVRRTRRGY</sequence>
<dbReference type="Proteomes" id="UP001285441">
    <property type="component" value="Unassembled WGS sequence"/>
</dbReference>
<evidence type="ECO:0000313" key="3">
    <source>
        <dbReference type="Proteomes" id="UP001285441"/>
    </source>
</evidence>
<organism evidence="2 3">
    <name type="scientific">Podospora didyma</name>
    <dbReference type="NCBI Taxonomy" id="330526"/>
    <lineage>
        <taxon>Eukaryota</taxon>
        <taxon>Fungi</taxon>
        <taxon>Dikarya</taxon>
        <taxon>Ascomycota</taxon>
        <taxon>Pezizomycotina</taxon>
        <taxon>Sordariomycetes</taxon>
        <taxon>Sordariomycetidae</taxon>
        <taxon>Sordariales</taxon>
        <taxon>Podosporaceae</taxon>
        <taxon>Podospora</taxon>
    </lineage>
</organism>
<name>A0AAE0P4E6_9PEZI</name>
<feature type="compositionally biased region" description="Basic residues" evidence="1">
    <location>
        <begin position="547"/>
        <end position="560"/>
    </location>
</feature>
<protein>
    <submittedName>
        <fullName evidence="2">Uncharacterized protein</fullName>
    </submittedName>
</protein>